<organism evidence="1 4">
    <name type="scientific">Segatella bryantii</name>
    <name type="common">Prevotella bryantii</name>
    <dbReference type="NCBI Taxonomy" id="77095"/>
    <lineage>
        <taxon>Bacteria</taxon>
        <taxon>Pseudomonadati</taxon>
        <taxon>Bacteroidota</taxon>
        <taxon>Bacteroidia</taxon>
        <taxon>Bacteroidales</taxon>
        <taxon>Prevotellaceae</taxon>
        <taxon>Segatella</taxon>
    </lineage>
</organism>
<dbReference type="GeneID" id="72479816"/>
<protein>
    <recommendedName>
        <fullName evidence="5">Lipoprotein</fullName>
    </recommendedName>
</protein>
<reference evidence="1" key="2">
    <citation type="submission" date="2021-08" db="EMBL/GenBank/DDBJ databases">
        <title>Prevotella lacticifex sp. nov., isolated from rumen of cow.</title>
        <authorList>
            <person name="Shinkai T."/>
            <person name="Ikeyama N."/>
            <person name="Kumagai M."/>
            <person name="Ohmori H."/>
            <person name="Sakamoto M."/>
            <person name="Ohkuma M."/>
            <person name="Mitsumori M."/>
        </authorList>
    </citation>
    <scope>NUCLEOTIDE SEQUENCE</scope>
    <source>
        <strain evidence="1">DSM 11371</strain>
    </source>
</reference>
<comment type="caution">
    <text evidence="1">The sequence shown here is derived from an EMBL/GenBank/DDBJ whole genome shotgun (WGS) entry which is preliminary data.</text>
</comment>
<dbReference type="EMBL" id="NPJF01000064">
    <property type="protein sequence ID" value="OYP53430.1"/>
    <property type="molecule type" value="Genomic_DNA"/>
</dbReference>
<dbReference type="EMBL" id="BPTR01000001">
    <property type="protein sequence ID" value="GJG27135.1"/>
    <property type="molecule type" value="Genomic_DNA"/>
</dbReference>
<dbReference type="Proteomes" id="UP000887043">
    <property type="component" value="Unassembled WGS sequence"/>
</dbReference>
<gene>
    <name evidence="2" type="ORF">CIK91_12260</name>
    <name evidence="1" type="ORF">PRRU23_08350</name>
</gene>
<sequence>MKKLIPVVVMAVSAMMMVGCNDTKKKMPVVTVSDSIRTSEDDNDTTVYGVCGEGSSMHMIQLITDSGDTIEYMFGIEDDNPVQGGLLEGDRMAVCGYKTEDGSLVANKIINLTTLLGKWVSLDKNFEIEEGGTVRNFTNAEKNPWNVWKIYNGNLLLNRDTFEITSLGADSLYLENNNGIFTYKRQKNEGGVKLSQK</sequence>
<dbReference type="RefSeq" id="WP_006282336.1">
    <property type="nucleotide sequence ID" value="NZ_BPTR01000001.1"/>
</dbReference>
<evidence type="ECO:0000313" key="1">
    <source>
        <dbReference type="EMBL" id="GJG27135.1"/>
    </source>
</evidence>
<proteinExistence type="predicted"/>
<dbReference type="PROSITE" id="PS51257">
    <property type="entry name" value="PROKAR_LIPOPROTEIN"/>
    <property type="match status" value="1"/>
</dbReference>
<name>A0AA37I161_SEGBR</name>
<dbReference type="AlphaFoldDB" id="A0AA37I161"/>
<reference evidence="2 3" key="1">
    <citation type="submission" date="2017-08" db="EMBL/GenBank/DDBJ databases">
        <title>Comparative genomics of non-oral Prevotella species.</title>
        <authorList>
            <person name="Accetto T."/>
            <person name="Nograsek B."/>
            <person name="Avgustin G."/>
        </authorList>
    </citation>
    <scope>NUCLEOTIDE SEQUENCE [LARGE SCALE GENOMIC DNA]</scope>
    <source>
        <strain evidence="2 3">TC1-1</strain>
    </source>
</reference>
<evidence type="ECO:0000313" key="2">
    <source>
        <dbReference type="EMBL" id="OYP53430.1"/>
    </source>
</evidence>
<keyword evidence="3" id="KW-1185">Reference proteome</keyword>
<evidence type="ECO:0008006" key="5">
    <source>
        <dbReference type="Google" id="ProtNLM"/>
    </source>
</evidence>
<evidence type="ECO:0000313" key="3">
    <source>
        <dbReference type="Proteomes" id="UP000216189"/>
    </source>
</evidence>
<evidence type="ECO:0000313" key="4">
    <source>
        <dbReference type="Proteomes" id="UP000887043"/>
    </source>
</evidence>
<dbReference type="Proteomes" id="UP000216189">
    <property type="component" value="Unassembled WGS sequence"/>
</dbReference>
<accession>A0AA37I161</accession>